<dbReference type="InterPro" id="IPR050216">
    <property type="entry name" value="LRR_domain-containing"/>
</dbReference>
<organism evidence="4">
    <name type="scientific">Lygus hesperus</name>
    <name type="common">Western plant bug</name>
    <dbReference type="NCBI Taxonomy" id="30085"/>
    <lineage>
        <taxon>Eukaryota</taxon>
        <taxon>Metazoa</taxon>
        <taxon>Ecdysozoa</taxon>
        <taxon>Arthropoda</taxon>
        <taxon>Hexapoda</taxon>
        <taxon>Insecta</taxon>
        <taxon>Pterygota</taxon>
        <taxon>Neoptera</taxon>
        <taxon>Paraneoptera</taxon>
        <taxon>Hemiptera</taxon>
        <taxon>Heteroptera</taxon>
        <taxon>Panheteroptera</taxon>
        <taxon>Cimicomorpha</taxon>
        <taxon>Miridae</taxon>
        <taxon>Mirini</taxon>
        <taxon>Lygus</taxon>
    </lineage>
</organism>
<reference evidence="4" key="2">
    <citation type="submission" date="2014-07" db="EMBL/GenBank/DDBJ databases">
        <authorList>
            <person name="Hull J."/>
        </authorList>
    </citation>
    <scope>NUCLEOTIDE SEQUENCE</scope>
</reference>
<dbReference type="EMBL" id="GBHO01033263">
    <property type="protein sequence ID" value="JAG10341.1"/>
    <property type="molecule type" value="Transcribed_RNA"/>
</dbReference>
<dbReference type="InterPro" id="IPR032675">
    <property type="entry name" value="LRR_dom_sf"/>
</dbReference>
<reference evidence="4" key="1">
    <citation type="journal article" date="2014" name="PLoS ONE">
        <title>Transcriptome-Based Identification of ABC Transporters in the Western Tarnished Plant Bug Lygus hesperus.</title>
        <authorList>
            <person name="Hull J.J."/>
            <person name="Chaney K."/>
            <person name="Geib S.M."/>
            <person name="Fabrick J.A."/>
            <person name="Brent C.S."/>
            <person name="Walsh D."/>
            <person name="Lavine L.C."/>
        </authorList>
    </citation>
    <scope>NUCLEOTIDE SEQUENCE</scope>
</reference>
<dbReference type="PANTHER" id="PTHR48051:SF1">
    <property type="entry name" value="RAS SUPPRESSOR PROTEIN 1"/>
    <property type="match status" value="1"/>
</dbReference>
<keyword evidence="2" id="KW-0677">Repeat</keyword>
<dbReference type="SMART" id="SM00364">
    <property type="entry name" value="LRR_BAC"/>
    <property type="match status" value="5"/>
</dbReference>
<dbReference type="InterPro" id="IPR003591">
    <property type="entry name" value="Leu-rich_rpt_typical-subtyp"/>
</dbReference>
<keyword evidence="1" id="KW-0433">Leucine-rich repeat</keyword>
<protein>
    <submittedName>
        <fullName evidence="4">Protein lap4</fullName>
    </submittedName>
</protein>
<dbReference type="Pfam" id="PF23598">
    <property type="entry name" value="LRR_14"/>
    <property type="match status" value="1"/>
</dbReference>
<evidence type="ECO:0000313" key="4">
    <source>
        <dbReference type="EMBL" id="JAG10341.1"/>
    </source>
</evidence>
<feature type="domain" description="Disease resistance R13L4/SHOC-2-like LRR" evidence="3">
    <location>
        <begin position="79"/>
        <end position="152"/>
    </location>
</feature>
<dbReference type="PROSITE" id="PS51450">
    <property type="entry name" value="LRR"/>
    <property type="match status" value="3"/>
</dbReference>
<proteinExistence type="predicted"/>
<evidence type="ECO:0000256" key="1">
    <source>
        <dbReference type="ARBA" id="ARBA00022614"/>
    </source>
</evidence>
<accession>A0A0A9WSD9</accession>
<dbReference type="SMART" id="SM00369">
    <property type="entry name" value="LRR_TYP"/>
    <property type="match status" value="6"/>
</dbReference>
<dbReference type="PANTHER" id="PTHR48051">
    <property type="match status" value="1"/>
</dbReference>
<sequence length="419" mass="47786">MAIRPENRKVWKFLMENMFKKELVEELKGRHVLHWNYRGYEHLPQELLVFGMHVEELYLKGNRLCTLPPWLNTLSNITNLYLEGNALQELPPTIGCCQMLDVLDLEDNQLTQLPDELCSLRNLTCLNLRGNCIRKLPKDLGNLKALAVLNLTNNGMTQLPECICDLRSLQELILDDNLLRSLPSKIVLLPNLHYLSVSKNYLEYLPLMFFVNHASITFTHNPGLNYIQYELGCDLSINSFVVVDIDDDDIAWRLDMTGCSENKVVELEGNRVYIQIASDKSVLKLPSTFKKLHQPCKTNIGVPSLFELAARESYEVIAGTKSQTNDELDELIECTCNIPPIRRVLEGGPTARCSNVECCQALFTEAVVWAMWMPVSSGEGLLRTVSTLLFFCSTLCSRVYSEQHQKEALLRTEWTQLQS</sequence>
<dbReference type="GO" id="GO:0005737">
    <property type="term" value="C:cytoplasm"/>
    <property type="evidence" value="ECO:0007669"/>
    <property type="project" value="TreeGrafter"/>
</dbReference>
<dbReference type="AlphaFoldDB" id="A0A0A9WSD9"/>
<dbReference type="InterPro" id="IPR001611">
    <property type="entry name" value="Leu-rich_rpt"/>
</dbReference>
<evidence type="ECO:0000259" key="3">
    <source>
        <dbReference type="Pfam" id="PF23598"/>
    </source>
</evidence>
<dbReference type="Gene3D" id="3.80.10.10">
    <property type="entry name" value="Ribonuclease Inhibitor"/>
    <property type="match status" value="1"/>
</dbReference>
<dbReference type="InterPro" id="IPR055414">
    <property type="entry name" value="LRR_R13L4/SHOC2-like"/>
</dbReference>
<gene>
    <name evidence="4" type="primary">scrib_3</name>
    <name evidence="4" type="ORF">CM83_43618</name>
</gene>
<dbReference type="SUPFAM" id="SSF52058">
    <property type="entry name" value="L domain-like"/>
    <property type="match status" value="1"/>
</dbReference>
<name>A0A0A9WSD9_LYGHE</name>
<evidence type="ECO:0000256" key="2">
    <source>
        <dbReference type="ARBA" id="ARBA00022737"/>
    </source>
</evidence>